<dbReference type="GO" id="GO:0016491">
    <property type="term" value="F:oxidoreductase activity"/>
    <property type="evidence" value="ECO:0007669"/>
    <property type="project" value="UniProtKB-ARBA"/>
</dbReference>
<dbReference type="InterPro" id="IPR003462">
    <property type="entry name" value="ODC_Mu_crystall"/>
</dbReference>
<dbReference type="PIRSF" id="PIRSF001439">
    <property type="entry name" value="CryM"/>
    <property type="match status" value="1"/>
</dbReference>
<dbReference type="GO" id="GO:0005737">
    <property type="term" value="C:cytoplasm"/>
    <property type="evidence" value="ECO:0007669"/>
    <property type="project" value="TreeGrafter"/>
</dbReference>
<evidence type="ECO:0000313" key="2">
    <source>
        <dbReference type="EMBL" id="MBX8632327.1"/>
    </source>
</evidence>
<dbReference type="Gene3D" id="3.30.1780.10">
    <property type="entry name" value="ornithine cyclodeaminase, domain 1"/>
    <property type="match status" value="1"/>
</dbReference>
<dbReference type="InterPro" id="IPR023401">
    <property type="entry name" value="ODC_N"/>
</dbReference>
<proteinExistence type="inferred from homology"/>
<dbReference type="Gene3D" id="3.40.50.720">
    <property type="entry name" value="NAD(P)-binding Rossmann-like Domain"/>
    <property type="match status" value="1"/>
</dbReference>
<accession>A0A8J7YKJ0</accession>
<sequence length="318" mass="34025">MALYLKDTDIGMLLTTRELIDPLREVFVQMHKGKAFTAPRTTIEGREGALSLMGAVSEEWGLAAVKTFYSRGGNMSFMLTLFSTATPEPQPLAVMEAQKLGQLRTGAASGLATDLLAPRNARVFGCIGAGYQARAQVEGVLSVRHIERVIVHSRNKERMENFADWIRKEHGVEVSIAADVNSSFKEADIVTCITTSSSPVIDSSSLGETCHINAVGGYRADMLEVGPATVASCSAIVSDLKEQAMKESGELISAVDSGLVKWDEIAELSEIAAGTAIRRRNAATSRTMFKSLGVGIEDLAAARAAYQKALERGAGTLP</sequence>
<evidence type="ECO:0000256" key="1">
    <source>
        <dbReference type="ARBA" id="ARBA00008903"/>
    </source>
</evidence>
<dbReference type="EMBL" id="JAGVSJ010000021">
    <property type="protein sequence ID" value="MBX8632327.1"/>
    <property type="molecule type" value="Genomic_DNA"/>
</dbReference>
<dbReference type="PANTHER" id="PTHR13812">
    <property type="entry name" value="KETIMINE REDUCTASE MU-CRYSTALLIN"/>
    <property type="match status" value="1"/>
</dbReference>
<dbReference type="Pfam" id="PF02423">
    <property type="entry name" value="OCD_Mu_crystall"/>
    <property type="match status" value="1"/>
</dbReference>
<reference evidence="2" key="1">
    <citation type="submission" date="2021-04" db="EMBL/GenBank/DDBJ databases">
        <title>Genomic insights into ecological role and evolution of a novel Thermoplasmata order Candidatus Sysuiplasmatales.</title>
        <authorList>
            <person name="Yuan Y."/>
        </authorList>
    </citation>
    <scope>NUCLEOTIDE SEQUENCE</scope>
    <source>
        <strain evidence="2">YP2-bin.285</strain>
    </source>
</reference>
<dbReference type="SUPFAM" id="SSF51735">
    <property type="entry name" value="NAD(P)-binding Rossmann-fold domains"/>
    <property type="match status" value="1"/>
</dbReference>
<dbReference type="Proteomes" id="UP000716004">
    <property type="component" value="Unassembled WGS sequence"/>
</dbReference>
<protein>
    <submittedName>
        <fullName evidence="2">Ornithine cyclodeaminase family protein</fullName>
    </submittedName>
</protein>
<dbReference type="GO" id="GO:0019752">
    <property type="term" value="P:carboxylic acid metabolic process"/>
    <property type="evidence" value="ECO:0007669"/>
    <property type="project" value="UniProtKB-ARBA"/>
</dbReference>
<organism evidence="2 3">
    <name type="scientific">Candidatus Sysuiplasma superficiale</name>
    <dbReference type="NCBI Taxonomy" id="2823368"/>
    <lineage>
        <taxon>Archaea</taxon>
        <taxon>Methanobacteriati</taxon>
        <taxon>Thermoplasmatota</taxon>
        <taxon>Thermoplasmata</taxon>
        <taxon>Candidatus Sysuiplasmatales</taxon>
        <taxon>Candidatus Sysuiplasmataceae</taxon>
        <taxon>Candidatus Sysuiplasma</taxon>
    </lineage>
</organism>
<comment type="caution">
    <text evidence="2">The sequence shown here is derived from an EMBL/GenBank/DDBJ whole genome shotgun (WGS) entry which is preliminary data.</text>
</comment>
<name>A0A8J7YKJ0_9ARCH</name>
<gene>
    <name evidence="2" type="ORF">J9259_07425</name>
</gene>
<dbReference type="InterPro" id="IPR036291">
    <property type="entry name" value="NAD(P)-bd_dom_sf"/>
</dbReference>
<dbReference type="FunFam" id="3.40.50.720:FF:000311">
    <property type="entry name" value="Ornithine cyclodeaminase"/>
    <property type="match status" value="1"/>
</dbReference>
<evidence type="ECO:0000313" key="3">
    <source>
        <dbReference type="Proteomes" id="UP000716004"/>
    </source>
</evidence>
<dbReference type="AlphaFoldDB" id="A0A8J7YKJ0"/>
<comment type="similarity">
    <text evidence="1">Belongs to the ornithine cyclodeaminase/mu-crystallin family.</text>
</comment>
<dbReference type="PANTHER" id="PTHR13812:SF19">
    <property type="entry name" value="KETIMINE REDUCTASE MU-CRYSTALLIN"/>
    <property type="match status" value="1"/>
</dbReference>